<dbReference type="SUPFAM" id="SSF50978">
    <property type="entry name" value="WD40 repeat-like"/>
    <property type="match status" value="1"/>
</dbReference>
<comment type="caution">
    <text evidence="3">The sequence shown here is derived from an EMBL/GenBank/DDBJ whole genome shotgun (WGS) entry which is preliminary data.</text>
</comment>
<organism evidence="3 4">
    <name type="scientific">Blattamonas nauphoetae</name>
    <dbReference type="NCBI Taxonomy" id="2049346"/>
    <lineage>
        <taxon>Eukaryota</taxon>
        <taxon>Metamonada</taxon>
        <taxon>Preaxostyla</taxon>
        <taxon>Oxymonadida</taxon>
        <taxon>Blattamonas</taxon>
    </lineage>
</organism>
<feature type="region of interest" description="Disordered" evidence="2">
    <location>
        <begin position="132"/>
        <end position="225"/>
    </location>
</feature>
<dbReference type="InterPro" id="IPR015943">
    <property type="entry name" value="WD40/YVTN_repeat-like_dom_sf"/>
</dbReference>
<sequence>MDFDFAPDADELPEDHPFPLSSSLVPLGDLPGNSFSGKQNDIAFNDTQFIEGDTARSGKKAQKANASKKRVKTPRSDQQPLKYQGPWAPFEDESFEPTGLDNETYQEILDDRMKFMRPDNLYRWKRLQELKEKEAAEKKAISGATETFVSSTGPKTSAALLDDDEEEALDEEVEEPEPAPSSPVENEGAQKRGATPDDDDAKPVAPPAVSPSDPPRIEEEKPPEMIKVIREDSITDEIKTEFTTYHSRQPLYDYQGRSYVKPPSYRKPIDFEQCVSHLPKKKIHDFIGHIGAVSHVRFFPTYGHLLASAGLADGTIKIWDCVNRNRNCIRTLHTLPARPKEVHGIRDFTWNLDGTRIYTASFDGFMREWDTETGTCLARYATGIVPLTVKQAPNHPHLFLVGQKDRMIIEWDVREAKVEQKYDGHLKAVNTITFLEGGKRFVTTSDDNSLRVWDLNIPVPTKTIAESDTKAFSSVTMHPSGDFFLCNSLDNQICTFEARTKIRRLQKKSFTGHISAGYTIDVDCSPDGQFVVSGESNGNMVFWKFDSPTMKPIRLKAHDKVCSGVAWNPIDQSQVASCGYDGIVRYWD</sequence>
<evidence type="ECO:0000256" key="1">
    <source>
        <dbReference type="PROSITE-ProRule" id="PRU00221"/>
    </source>
</evidence>
<feature type="compositionally biased region" description="Basic and acidic residues" evidence="2">
    <location>
        <begin position="215"/>
        <end position="225"/>
    </location>
</feature>
<feature type="repeat" description="WD" evidence="1">
    <location>
        <begin position="286"/>
        <end position="320"/>
    </location>
</feature>
<feature type="region of interest" description="Disordered" evidence="2">
    <location>
        <begin position="1"/>
        <end position="40"/>
    </location>
</feature>
<evidence type="ECO:0000313" key="4">
    <source>
        <dbReference type="Proteomes" id="UP001281761"/>
    </source>
</evidence>
<proteinExistence type="predicted"/>
<protein>
    <submittedName>
        <fullName evidence="3">Pre-mRNA-processing factor 17</fullName>
    </submittedName>
</protein>
<feature type="compositionally biased region" description="Acidic residues" evidence="2">
    <location>
        <begin position="161"/>
        <end position="177"/>
    </location>
</feature>
<feature type="compositionally biased region" description="Acidic residues" evidence="2">
    <location>
        <begin position="1"/>
        <end position="13"/>
    </location>
</feature>
<feature type="compositionally biased region" description="Polar residues" evidence="2">
    <location>
        <begin position="144"/>
        <end position="155"/>
    </location>
</feature>
<dbReference type="InterPro" id="IPR032847">
    <property type="entry name" value="PRPF17"/>
</dbReference>
<gene>
    <name evidence="3" type="ORF">BLNAU_15033</name>
</gene>
<feature type="repeat" description="WD" evidence="1">
    <location>
        <begin position="555"/>
        <end position="588"/>
    </location>
</feature>
<feature type="repeat" description="WD" evidence="1">
    <location>
        <begin position="422"/>
        <end position="456"/>
    </location>
</feature>
<dbReference type="CDD" id="cd00200">
    <property type="entry name" value="WD40"/>
    <property type="match status" value="1"/>
</dbReference>
<evidence type="ECO:0000313" key="3">
    <source>
        <dbReference type="EMBL" id="KAK2949998.1"/>
    </source>
</evidence>
<dbReference type="InterPro" id="IPR036322">
    <property type="entry name" value="WD40_repeat_dom_sf"/>
</dbReference>
<reference evidence="3 4" key="1">
    <citation type="journal article" date="2022" name="bioRxiv">
        <title>Genomics of Preaxostyla Flagellates Illuminates Evolutionary Transitions and the Path Towards Mitochondrial Loss.</title>
        <authorList>
            <person name="Novak L.V.F."/>
            <person name="Treitli S.C."/>
            <person name="Pyrih J."/>
            <person name="Halakuc P."/>
            <person name="Pipaliya S.V."/>
            <person name="Vacek V."/>
            <person name="Brzon O."/>
            <person name="Soukal P."/>
            <person name="Eme L."/>
            <person name="Dacks J.B."/>
            <person name="Karnkowska A."/>
            <person name="Elias M."/>
            <person name="Hampl V."/>
        </authorList>
    </citation>
    <scope>NUCLEOTIDE SEQUENCE [LARGE SCALE GENOMIC DNA]</scope>
    <source>
        <strain evidence="3">NAU3</strain>
        <tissue evidence="3">Gut</tissue>
    </source>
</reference>
<keyword evidence="1" id="KW-0853">WD repeat</keyword>
<dbReference type="Proteomes" id="UP001281761">
    <property type="component" value="Unassembled WGS sequence"/>
</dbReference>
<accession>A0ABQ9XFB6</accession>
<name>A0ABQ9XFB6_9EUKA</name>
<dbReference type="InterPro" id="IPR001680">
    <property type="entry name" value="WD40_rpt"/>
</dbReference>
<feature type="repeat" description="WD" evidence="1">
    <location>
        <begin position="345"/>
        <end position="379"/>
    </location>
</feature>
<feature type="region of interest" description="Disordered" evidence="2">
    <location>
        <begin position="53"/>
        <end position="99"/>
    </location>
</feature>
<dbReference type="EMBL" id="JARBJD010000144">
    <property type="protein sequence ID" value="KAK2949998.1"/>
    <property type="molecule type" value="Genomic_DNA"/>
</dbReference>
<feature type="compositionally biased region" description="Basic residues" evidence="2">
    <location>
        <begin position="57"/>
        <end position="73"/>
    </location>
</feature>
<feature type="compositionally biased region" description="Pro residues" evidence="2">
    <location>
        <begin position="204"/>
        <end position="214"/>
    </location>
</feature>
<dbReference type="PROSITE" id="PS50082">
    <property type="entry name" value="WD_REPEATS_2"/>
    <property type="match status" value="4"/>
</dbReference>
<dbReference type="Pfam" id="PF00400">
    <property type="entry name" value="WD40"/>
    <property type="match status" value="5"/>
</dbReference>
<dbReference type="PANTHER" id="PTHR43979:SF1">
    <property type="entry name" value="PRE-MRNA-PROCESSING FACTOR 17"/>
    <property type="match status" value="1"/>
</dbReference>
<dbReference type="SMART" id="SM00320">
    <property type="entry name" value="WD40"/>
    <property type="match status" value="7"/>
</dbReference>
<keyword evidence="4" id="KW-1185">Reference proteome</keyword>
<evidence type="ECO:0000256" key="2">
    <source>
        <dbReference type="SAM" id="MobiDB-lite"/>
    </source>
</evidence>
<dbReference type="PANTHER" id="PTHR43979">
    <property type="entry name" value="PRE-MRNA-PROCESSING FACTOR 17"/>
    <property type="match status" value="1"/>
</dbReference>
<dbReference type="PROSITE" id="PS50294">
    <property type="entry name" value="WD_REPEATS_REGION"/>
    <property type="match status" value="2"/>
</dbReference>
<dbReference type="Gene3D" id="2.130.10.10">
    <property type="entry name" value="YVTN repeat-like/Quinoprotein amine dehydrogenase"/>
    <property type="match status" value="1"/>
</dbReference>